<reference evidence="4 5" key="1">
    <citation type="journal article" date="2020" name="ISME J.">
        <title>Uncovering the hidden diversity of litter-decomposition mechanisms in mushroom-forming fungi.</title>
        <authorList>
            <person name="Floudas D."/>
            <person name="Bentzer J."/>
            <person name="Ahren D."/>
            <person name="Johansson T."/>
            <person name="Persson P."/>
            <person name="Tunlid A."/>
        </authorList>
    </citation>
    <scope>NUCLEOTIDE SEQUENCE [LARGE SCALE GENOMIC DNA]</scope>
    <source>
        <strain evidence="4 5">CBS 146.42</strain>
    </source>
</reference>
<dbReference type="Gene3D" id="1.25.40.20">
    <property type="entry name" value="Ankyrin repeat-containing domain"/>
    <property type="match status" value="1"/>
</dbReference>
<feature type="transmembrane region" description="Helical" evidence="3">
    <location>
        <begin position="179"/>
        <end position="197"/>
    </location>
</feature>
<organism evidence="4 5">
    <name type="scientific">Leucocoprinus leucothites</name>
    <dbReference type="NCBI Taxonomy" id="201217"/>
    <lineage>
        <taxon>Eukaryota</taxon>
        <taxon>Fungi</taxon>
        <taxon>Dikarya</taxon>
        <taxon>Basidiomycota</taxon>
        <taxon>Agaricomycotina</taxon>
        <taxon>Agaricomycetes</taxon>
        <taxon>Agaricomycetidae</taxon>
        <taxon>Agaricales</taxon>
        <taxon>Agaricineae</taxon>
        <taxon>Agaricaceae</taxon>
        <taxon>Leucocoprinus</taxon>
    </lineage>
</organism>
<dbReference type="InterPro" id="IPR050889">
    <property type="entry name" value="Dendritic_Spine_Reg/Scaffold"/>
</dbReference>
<dbReference type="PANTHER" id="PTHR24166">
    <property type="entry name" value="ROLLING PEBBLES, ISOFORM B"/>
    <property type="match status" value="1"/>
</dbReference>
<feature type="transmembrane region" description="Helical" evidence="3">
    <location>
        <begin position="209"/>
        <end position="229"/>
    </location>
</feature>
<keyword evidence="1" id="KW-0677">Repeat</keyword>
<name>A0A8H5GF99_9AGAR</name>
<evidence type="ECO:0000313" key="4">
    <source>
        <dbReference type="EMBL" id="KAF5363917.1"/>
    </source>
</evidence>
<dbReference type="SUPFAM" id="SSF48403">
    <property type="entry name" value="Ankyrin repeat"/>
    <property type="match status" value="1"/>
</dbReference>
<proteinExistence type="predicted"/>
<dbReference type="EMBL" id="JAACJO010000001">
    <property type="protein sequence ID" value="KAF5363917.1"/>
    <property type="molecule type" value="Genomic_DNA"/>
</dbReference>
<feature type="transmembrane region" description="Helical" evidence="3">
    <location>
        <begin position="93"/>
        <end position="115"/>
    </location>
</feature>
<keyword evidence="5" id="KW-1185">Reference proteome</keyword>
<evidence type="ECO:0000256" key="3">
    <source>
        <dbReference type="SAM" id="Phobius"/>
    </source>
</evidence>
<dbReference type="OrthoDB" id="194358at2759"/>
<dbReference type="AlphaFoldDB" id="A0A8H5GF99"/>
<keyword evidence="2" id="KW-0040">ANK repeat</keyword>
<keyword evidence="3" id="KW-0812">Transmembrane</keyword>
<evidence type="ECO:0000313" key="5">
    <source>
        <dbReference type="Proteomes" id="UP000559027"/>
    </source>
</evidence>
<keyword evidence="3" id="KW-0472">Membrane</keyword>
<feature type="transmembrane region" description="Helical" evidence="3">
    <location>
        <begin position="29"/>
        <end position="50"/>
    </location>
</feature>
<evidence type="ECO:0000256" key="1">
    <source>
        <dbReference type="ARBA" id="ARBA00022737"/>
    </source>
</evidence>
<gene>
    <name evidence="4" type="ORF">D9756_000007</name>
</gene>
<protein>
    <submittedName>
        <fullName evidence="4">Uncharacterized protein</fullName>
    </submittedName>
</protein>
<keyword evidence="3" id="KW-1133">Transmembrane helix</keyword>
<dbReference type="Proteomes" id="UP000559027">
    <property type="component" value="Unassembled WGS sequence"/>
</dbReference>
<accession>A0A8H5GF99</accession>
<sequence length="550" mass="59900">MKPPAFAHPLTVMSMPDPCLPSNPDISGIGVRTAIYAQNILSFVPAFFALKDRKVTPLELEALETQSTNILITAFAILLSVIIQALQHGLTNYHAAIILNLSWMNNTNLFIYLLLYTYHTFELRDGGVGHSGDQRTLRAFCNSWMKKAMKNPVLIIGSLHLSLMSAVGIWLWVKPKAFGNSPPCSLVASLFIVGQRASIGSQGLRKWSLLIYSLLLIPVLNLIIPISFFAPPIWVYGRFLSFPLERESILRFTRAGLAVLAVINAVLLADTEIAIHRNQALTVKGDGDWTFGQTLALLLLLIPIHDIGEALSQRHAGPVGERLKDAAKTGNVGMAREAIKSGAPKSAIVLSVIAAIKGDHWDVIELLIEDAREPSEMKRGGEMLKAASKAGNLGAVHDAINSGVSGSAIVSSIIIALKEDHWDVARVLMETAASIAAIHHLSVAIVDYFRAEFDSRMAKIQEELNATDSDGRNTLRDTAENRNTETIRVLVERGATLDNLVGRTSLSLANDHGHTQVADYPTKHHTTPEGLEVDLRGIGSPLETIDEVSR</sequence>
<feature type="transmembrane region" description="Helical" evidence="3">
    <location>
        <begin position="70"/>
        <end position="87"/>
    </location>
</feature>
<dbReference type="InterPro" id="IPR036770">
    <property type="entry name" value="Ankyrin_rpt-contain_sf"/>
</dbReference>
<dbReference type="PANTHER" id="PTHR24166:SF48">
    <property type="entry name" value="PROTEIN VAPYRIN"/>
    <property type="match status" value="1"/>
</dbReference>
<comment type="caution">
    <text evidence="4">The sequence shown here is derived from an EMBL/GenBank/DDBJ whole genome shotgun (WGS) entry which is preliminary data.</text>
</comment>
<evidence type="ECO:0000256" key="2">
    <source>
        <dbReference type="ARBA" id="ARBA00023043"/>
    </source>
</evidence>
<feature type="transmembrane region" description="Helical" evidence="3">
    <location>
        <begin position="153"/>
        <end position="173"/>
    </location>
</feature>